<evidence type="ECO:0000313" key="4">
    <source>
        <dbReference type="WormBase" id="CBG13446"/>
    </source>
</evidence>
<dbReference type="Proteomes" id="UP000008549">
    <property type="component" value="Unassembled WGS sequence"/>
</dbReference>
<organism evidence="2 3">
    <name type="scientific">Caenorhabditis briggsae</name>
    <dbReference type="NCBI Taxonomy" id="6238"/>
    <lineage>
        <taxon>Eukaryota</taxon>
        <taxon>Metazoa</taxon>
        <taxon>Ecdysozoa</taxon>
        <taxon>Nematoda</taxon>
        <taxon>Chromadorea</taxon>
        <taxon>Rhabditida</taxon>
        <taxon>Rhabditina</taxon>
        <taxon>Rhabditomorpha</taxon>
        <taxon>Rhabditoidea</taxon>
        <taxon>Rhabditidae</taxon>
        <taxon>Peloderinae</taxon>
        <taxon>Caenorhabditis</taxon>
    </lineage>
</organism>
<dbReference type="EMBL" id="HE600919">
    <property type="protein sequence ID" value="CAP32179.2"/>
    <property type="molecule type" value="Genomic_DNA"/>
</dbReference>
<feature type="region of interest" description="Disordered" evidence="1">
    <location>
        <begin position="1"/>
        <end position="63"/>
    </location>
</feature>
<gene>
    <name evidence="2 4" type="ORF">CBG13446</name>
    <name evidence="2" type="ORF">CBG_13446</name>
</gene>
<evidence type="ECO:0000313" key="3">
    <source>
        <dbReference type="Proteomes" id="UP000008549"/>
    </source>
</evidence>
<reference evidence="2 3" key="1">
    <citation type="journal article" date="2003" name="PLoS Biol.">
        <title>The genome sequence of Caenorhabditis briggsae: a platform for comparative genomics.</title>
        <authorList>
            <person name="Stein L.D."/>
            <person name="Bao Z."/>
            <person name="Blasiar D."/>
            <person name="Blumenthal T."/>
            <person name="Brent M.R."/>
            <person name="Chen N."/>
            <person name="Chinwalla A."/>
            <person name="Clarke L."/>
            <person name="Clee C."/>
            <person name="Coghlan A."/>
            <person name="Coulson A."/>
            <person name="D'Eustachio P."/>
            <person name="Fitch D.H."/>
            <person name="Fulton L.A."/>
            <person name="Fulton R.E."/>
            <person name="Griffiths-Jones S."/>
            <person name="Harris T.W."/>
            <person name="Hillier L.W."/>
            <person name="Kamath R."/>
            <person name="Kuwabara P.E."/>
            <person name="Mardis E.R."/>
            <person name="Marra M.A."/>
            <person name="Miner T.L."/>
            <person name="Minx P."/>
            <person name="Mullikin J.C."/>
            <person name="Plumb R.W."/>
            <person name="Rogers J."/>
            <person name="Schein J.E."/>
            <person name="Sohrmann M."/>
            <person name="Spieth J."/>
            <person name="Stajich J.E."/>
            <person name="Wei C."/>
            <person name="Willey D."/>
            <person name="Wilson R.K."/>
            <person name="Durbin R."/>
            <person name="Waterston R.H."/>
        </authorList>
    </citation>
    <scope>NUCLEOTIDE SEQUENCE [LARGE SCALE GENOMIC DNA]</scope>
    <source>
        <strain evidence="2 3">AF16</strain>
    </source>
</reference>
<dbReference type="CTD" id="68916533"/>
<reference evidence="2 3" key="2">
    <citation type="journal article" date="2011" name="PLoS Genet.">
        <title>Caenorhabditis briggsae recombinant inbred line genotypes reveal inter-strain incompatibility and the evolution of recombination.</title>
        <authorList>
            <person name="Ross J.A."/>
            <person name="Koboldt D.C."/>
            <person name="Staisch J.E."/>
            <person name="Chamberlin H.M."/>
            <person name="Gupta B.P."/>
            <person name="Miller R.D."/>
            <person name="Baird S.E."/>
            <person name="Haag E.S."/>
        </authorList>
    </citation>
    <scope>NUCLEOTIDE SEQUENCE [LARGE SCALE GENOMIC DNA]</scope>
    <source>
        <strain evidence="2 3">AF16</strain>
    </source>
</reference>
<feature type="compositionally biased region" description="Basic residues" evidence="1">
    <location>
        <begin position="38"/>
        <end position="53"/>
    </location>
</feature>
<evidence type="ECO:0000256" key="1">
    <source>
        <dbReference type="SAM" id="MobiDB-lite"/>
    </source>
</evidence>
<protein>
    <submittedName>
        <fullName evidence="2">Protein CBG13446</fullName>
    </submittedName>
</protein>
<dbReference type="WormBase" id="CBG13446">
    <property type="protein sequence ID" value="CBP32148"/>
    <property type="gene ID" value="WBGene00034209"/>
</dbReference>
<sequence>MTKITKQTKQPIFSPRKRSEKGGGVVSVSTERGESKEKKRSSAHFRRRRRRKTYAPNCSIEST</sequence>
<keyword evidence="3" id="KW-1185">Reference proteome</keyword>
<dbReference type="AlphaFoldDB" id="A8XHR2"/>
<dbReference type="KEGG" id="cbr:CBG_13446"/>
<name>A8XHR2_CAEBR</name>
<proteinExistence type="predicted"/>
<dbReference type="GeneID" id="68916533"/>
<feature type="compositionally biased region" description="Polar residues" evidence="1">
    <location>
        <begin position="1"/>
        <end position="11"/>
    </location>
</feature>
<accession>A8XHR2</accession>
<dbReference type="HOGENOM" id="CLU_2887844_0_0_1"/>
<dbReference type="RefSeq" id="XP_045095139.1">
    <property type="nucleotide sequence ID" value="XM_045241826.1"/>
</dbReference>
<dbReference type="InParanoid" id="A8XHR2"/>
<evidence type="ECO:0000313" key="2">
    <source>
        <dbReference type="EMBL" id="CAP32179.2"/>
    </source>
</evidence>